<dbReference type="Gene3D" id="1.10.10.10">
    <property type="entry name" value="Winged helix-like DNA-binding domain superfamily/Winged helix DNA-binding domain"/>
    <property type="match status" value="1"/>
</dbReference>
<dbReference type="AlphaFoldDB" id="A0A1H9IM93"/>
<dbReference type="Pfam" id="PF00126">
    <property type="entry name" value="HTH_1"/>
    <property type="match status" value="1"/>
</dbReference>
<dbReference type="EMBL" id="FOFJ01000017">
    <property type="protein sequence ID" value="SEQ75515.1"/>
    <property type="molecule type" value="Genomic_DNA"/>
</dbReference>
<dbReference type="SUPFAM" id="SSF46785">
    <property type="entry name" value="Winged helix' DNA-binding domain"/>
    <property type="match status" value="1"/>
</dbReference>
<dbReference type="InterPro" id="IPR000847">
    <property type="entry name" value="LysR_HTH_N"/>
</dbReference>
<evidence type="ECO:0000313" key="3">
    <source>
        <dbReference type="Proteomes" id="UP000199267"/>
    </source>
</evidence>
<dbReference type="GO" id="GO:0003700">
    <property type="term" value="F:DNA-binding transcription factor activity"/>
    <property type="evidence" value="ECO:0007669"/>
    <property type="project" value="InterPro"/>
</dbReference>
<organism evidence="2 3">
    <name type="scientific">Azotobacter beijerinckii</name>
    <dbReference type="NCBI Taxonomy" id="170623"/>
    <lineage>
        <taxon>Bacteria</taxon>
        <taxon>Pseudomonadati</taxon>
        <taxon>Pseudomonadota</taxon>
        <taxon>Gammaproteobacteria</taxon>
        <taxon>Pseudomonadales</taxon>
        <taxon>Pseudomonadaceae</taxon>
        <taxon>Azotobacter</taxon>
    </lineage>
</organism>
<dbReference type="PROSITE" id="PS50931">
    <property type="entry name" value="HTH_LYSR"/>
    <property type="match status" value="1"/>
</dbReference>
<evidence type="ECO:0000259" key="1">
    <source>
        <dbReference type="PROSITE" id="PS50931"/>
    </source>
</evidence>
<gene>
    <name evidence="2" type="ORF">SAMN04244573_02200</name>
</gene>
<protein>
    <submittedName>
        <fullName evidence="2">Regulatory helix-turn-helix protein, lysR family</fullName>
    </submittedName>
</protein>
<accession>A0A1H9IM93</accession>
<dbReference type="InterPro" id="IPR036390">
    <property type="entry name" value="WH_DNA-bd_sf"/>
</dbReference>
<proteinExistence type="predicted"/>
<dbReference type="Proteomes" id="UP000199267">
    <property type="component" value="Unassembled WGS sequence"/>
</dbReference>
<evidence type="ECO:0000313" key="2">
    <source>
        <dbReference type="EMBL" id="SEQ75515.1"/>
    </source>
</evidence>
<feature type="domain" description="HTH lysR-type" evidence="1">
    <location>
        <begin position="10"/>
        <end position="50"/>
    </location>
</feature>
<name>A0A1H9IM93_9GAMM</name>
<dbReference type="InterPro" id="IPR036388">
    <property type="entry name" value="WH-like_DNA-bd_sf"/>
</dbReference>
<reference evidence="2 3" key="1">
    <citation type="submission" date="2016-10" db="EMBL/GenBank/DDBJ databases">
        <authorList>
            <person name="de Groot N.N."/>
        </authorList>
    </citation>
    <scope>NUCLEOTIDE SEQUENCE [LARGE SCALE GENOMIC DNA]</scope>
    <source>
        <strain evidence="2 3">DSM 378</strain>
    </source>
</reference>
<sequence>MLMIEPSLPIDTKQLLLFEEVYRTRSVSRAAERLGLAQPTVSIWLRELRRCCSCAPPRACCRPPRPTR</sequence>